<dbReference type="OMA" id="NNENILC"/>
<dbReference type="KEGG" id="tet:TTHERM_01512220"/>
<dbReference type="eggNOG" id="ENOG502QRPK">
    <property type="taxonomic scope" value="Eukaryota"/>
</dbReference>
<evidence type="ECO:0000313" key="3">
    <source>
        <dbReference type="EMBL" id="EAS05567.1"/>
    </source>
</evidence>
<dbReference type="InParanoid" id="Q24CQ9"/>
<feature type="domain" description="VIT" evidence="2">
    <location>
        <begin position="17"/>
        <end position="149"/>
    </location>
</feature>
<dbReference type="HOGENOM" id="CLU_016881_0_0_1"/>
<dbReference type="PROSITE" id="PS50234">
    <property type="entry name" value="VWFA"/>
    <property type="match status" value="1"/>
</dbReference>
<reference evidence="4" key="1">
    <citation type="journal article" date="2006" name="PLoS Biol.">
        <title>Macronuclear genome sequence of the ciliate Tetrahymena thermophila, a model eukaryote.</title>
        <authorList>
            <person name="Eisen J.A."/>
            <person name="Coyne R.S."/>
            <person name="Wu M."/>
            <person name="Wu D."/>
            <person name="Thiagarajan M."/>
            <person name="Wortman J.R."/>
            <person name="Badger J.H."/>
            <person name="Ren Q."/>
            <person name="Amedeo P."/>
            <person name="Jones K.M."/>
            <person name="Tallon L.J."/>
            <person name="Delcher A.L."/>
            <person name="Salzberg S.L."/>
            <person name="Silva J.C."/>
            <person name="Haas B.J."/>
            <person name="Majoros W.H."/>
            <person name="Farzad M."/>
            <person name="Carlton J.M."/>
            <person name="Smith R.K. Jr."/>
            <person name="Garg J."/>
            <person name="Pearlman R.E."/>
            <person name="Karrer K.M."/>
            <person name="Sun L."/>
            <person name="Manning G."/>
            <person name="Elde N.C."/>
            <person name="Turkewitz A.P."/>
            <person name="Asai D.J."/>
            <person name="Wilkes D.E."/>
            <person name="Wang Y."/>
            <person name="Cai H."/>
            <person name="Collins K."/>
            <person name="Stewart B.A."/>
            <person name="Lee S.R."/>
            <person name="Wilamowska K."/>
            <person name="Weinberg Z."/>
            <person name="Ruzzo W.L."/>
            <person name="Wloga D."/>
            <person name="Gaertig J."/>
            <person name="Frankel J."/>
            <person name="Tsao C.-C."/>
            <person name="Gorovsky M.A."/>
            <person name="Keeling P.J."/>
            <person name="Waller R.F."/>
            <person name="Patron N.J."/>
            <person name="Cherry J.M."/>
            <person name="Stover N.A."/>
            <person name="Krieger C.J."/>
            <person name="del Toro C."/>
            <person name="Ryder H.F."/>
            <person name="Williamson S.C."/>
            <person name="Barbeau R.A."/>
            <person name="Hamilton E.P."/>
            <person name="Orias E."/>
        </authorList>
    </citation>
    <scope>NUCLEOTIDE SEQUENCE [LARGE SCALE GENOMIC DNA]</scope>
    <source>
        <strain evidence="4">SB210</strain>
    </source>
</reference>
<dbReference type="RefSeq" id="XP_001025812.1">
    <property type="nucleotide sequence ID" value="XM_001025812.1"/>
</dbReference>
<organism evidence="3 4">
    <name type="scientific">Tetrahymena thermophila (strain SB210)</name>
    <dbReference type="NCBI Taxonomy" id="312017"/>
    <lineage>
        <taxon>Eukaryota</taxon>
        <taxon>Sar</taxon>
        <taxon>Alveolata</taxon>
        <taxon>Ciliophora</taxon>
        <taxon>Intramacronucleata</taxon>
        <taxon>Oligohymenophorea</taxon>
        <taxon>Hymenostomatida</taxon>
        <taxon>Tetrahymenina</taxon>
        <taxon>Tetrahymenidae</taxon>
        <taxon>Tetrahymena</taxon>
    </lineage>
</organism>
<dbReference type="GeneID" id="7827354"/>
<feature type="domain" description="VWFA" evidence="1">
    <location>
        <begin position="320"/>
        <end position="489"/>
    </location>
</feature>
<dbReference type="InterPro" id="IPR036465">
    <property type="entry name" value="vWFA_dom_sf"/>
</dbReference>
<dbReference type="OrthoDB" id="312927at2759"/>
<dbReference type="Pfam" id="PF08487">
    <property type="entry name" value="VIT"/>
    <property type="match status" value="1"/>
</dbReference>
<dbReference type="InterPro" id="IPR013694">
    <property type="entry name" value="VIT"/>
</dbReference>
<accession>Q24CQ9</accession>
<dbReference type="InterPro" id="IPR002035">
    <property type="entry name" value="VWF_A"/>
</dbReference>
<dbReference type="PANTHER" id="PTHR45737">
    <property type="entry name" value="VON WILLEBRAND FACTOR A DOMAIN-CONTAINING PROTEIN 5A"/>
    <property type="match status" value="1"/>
</dbReference>
<proteinExistence type="predicted"/>
<dbReference type="Gene3D" id="3.40.50.410">
    <property type="entry name" value="von Willebrand factor, type A domain"/>
    <property type="match status" value="1"/>
</dbReference>
<protein>
    <submittedName>
        <fullName evidence="3">Type A von willebrand factor domain protein</fullName>
    </submittedName>
</protein>
<name>Q24CQ9_TETTS</name>
<dbReference type="STRING" id="312017.Q24CQ9"/>
<keyword evidence="4" id="KW-1185">Reference proteome</keyword>
<dbReference type="EMBL" id="GG662357">
    <property type="protein sequence ID" value="EAS05567.1"/>
    <property type="molecule type" value="Genomic_DNA"/>
</dbReference>
<evidence type="ECO:0000313" key="4">
    <source>
        <dbReference type="Proteomes" id="UP000009168"/>
    </source>
</evidence>
<dbReference type="PANTHER" id="PTHR45737:SF6">
    <property type="entry name" value="VON WILLEBRAND FACTOR A DOMAIN-CONTAINING PROTEIN 5A"/>
    <property type="match status" value="1"/>
</dbReference>
<evidence type="ECO:0000259" key="1">
    <source>
        <dbReference type="PROSITE" id="PS50234"/>
    </source>
</evidence>
<gene>
    <name evidence="3" type="ORF">TTHERM_01512220</name>
</gene>
<dbReference type="SUPFAM" id="SSF53300">
    <property type="entry name" value="vWA-like"/>
    <property type="match status" value="1"/>
</dbReference>
<dbReference type="PROSITE" id="PS51468">
    <property type="entry name" value="VIT"/>
    <property type="match status" value="1"/>
</dbReference>
<dbReference type="Pfam" id="PF13768">
    <property type="entry name" value="VWA_3"/>
    <property type="match status" value="1"/>
</dbReference>
<dbReference type="AlphaFoldDB" id="Q24CQ9"/>
<dbReference type="SMART" id="SM00327">
    <property type="entry name" value="VWA"/>
    <property type="match status" value="1"/>
</dbReference>
<sequence>MLKKRCCCCIKQSYYLVQLLNVQKSLVQEPCLLKDLEYKCYIFNNVLNVTLNQTFQSQSQQQYTDAEYFIPVDDYVCLESFEAKYNGKTVKGLVTEKEAAKKEYKENKQQGNLVSYASIENKTKSDQVVIKLGNIPPQEQIEIQIKFSQQLNMILNKYYTAFIPIQHFEEIISAEMNKPKLTLELLCTGKIKFAQTKGILTEKKIINENTIIFNLSESIVKNDQNKMNLQFIYSYEGMFDPQVILGSTMMNNHAAQNNKIQEKRQSALVSFIPNFNSEISQEIDDSMQAALNDGNDYLSDEFQQKINQELIDHSESSRSEFIFLLDRSGSMNGRPIKKATEALNLFLKSLPPNSYFNVYSFGTRYVPMFPNSVQYTGKSLEIALKKVKNFKANLGRTDILSPLTNIFEVQEKINGYNKQIFLLTDGGVKNRDKVIRLIKKNNKNSRINSIGFGSGADQHLINTSAIAGKGISKIIDMEEDLSEVVIEMLGNCITPSLDDFSISYDTSVVESTFPASTNFPSVFKDDIINIHFFFKPKIEISNLTESQRLVKIQYYDSKQKQQIQKEIKLDVPDAFISNESLQESIFKLGKNMQLNEIFVCEEEDNENRYLQQALDYQLLTEKTALICVIQEANDAQKVQIQTQQNQIEEKKGFLKSLQKQYKPGKPSLDQKDKIFSKLKRGRDIKISQPKMKMCAKKKVKGVDEEFEKEFEEDFDYDKPRKRKSETKSIKIEQKIVSKLKNNQENNENILCSNQIFEEILNLVDHLGIWKYEKNLIDKYLSNKKDGNKKFEDLSFNFTNKDALMTLFILCILELFQTHNKSKWILIFKKSLAFVKKNIKQNKKIEDIQESLKQIIQ</sequence>
<dbReference type="SMART" id="SM00609">
    <property type="entry name" value="VIT"/>
    <property type="match status" value="1"/>
</dbReference>
<evidence type="ECO:0000259" key="2">
    <source>
        <dbReference type="PROSITE" id="PS51468"/>
    </source>
</evidence>
<dbReference type="Proteomes" id="UP000009168">
    <property type="component" value="Unassembled WGS sequence"/>
</dbReference>